<evidence type="ECO:0000259" key="5">
    <source>
        <dbReference type="Pfam" id="PF25876"/>
    </source>
</evidence>
<dbReference type="KEGG" id="ngl:RG1141_PA03240"/>
<evidence type="ECO:0000313" key="9">
    <source>
        <dbReference type="EMBL" id="CDN57159.1"/>
    </source>
</evidence>
<keyword evidence="9" id="KW-0614">Plasmid</keyword>
<dbReference type="PATRIC" id="fig|1028801.3.peg.4918"/>
<dbReference type="HOGENOM" id="CLU_018816_1_0_5"/>
<dbReference type="GO" id="GO:1990281">
    <property type="term" value="C:efflux pump complex"/>
    <property type="evidence" value="ECO:0007669"/>
    <property type="project" value="TreeGrafter"/>
</dbReference>
<evidence type="ECO:0000259" key="6">
    <source>
        <dbReference type="Pfam" id="PF25917"/>
    </source>
</evidence>
<feature type="domain" description="CusB-like beta-barrel" evidence="7">
    <location>
        <begin position="206"/>
        <end position="277"/>
    </location>
</feature>
<dbReference type="PROSITE" id="PS51257">
    <property type="entry name" value="PROKAR_LIPOPROTEIN"/>
    <property type="match status" value="1"/>
</dbReference>
<dbReference type="RefSeq" id="WP_040124244.1">
    <property type="nucleotide sequence ID" value="NZ_HG938356.1"/>
</dbReference>
<evidence type="ECO:0000256" key="4">
    <source>
        <dbReference type="SAM" id="Coils"/>
    </source>
</evidence>
<keyword evidence="3" id="KW-0813">Transport</keyword>
<dbReference type="Pfam" id="PF25954">
    <property type="entry name" value="Beta-barrel_RND_2"/>
    <property type="match status" value="1"/>
</dbReference>
<dbReference type="GO" id="GO:0015562">
    <property type="term" value="F:efflux transmembrane transporter activity"/>
    <property type="evidence" value="ECO:0007669"/>
    <property type="project" value="TreeGrafter"/>
</dbReference>
<dbReference type="SUPFAM" id="SSF111369">
    <property type="entry name" value="HlyD-like secretion proteins"/>
    <property type="match status" value="1"/>
</dbReference>
<evidence type="ECO:0000256" key="1">
    <source>
        <dbReference type="ARBA" id="ARBA00004196"/>
    </source>
</evidence>
<dbReference type="Proteomes" id="UP000028186">
    <property type="component" value="Plasmid pHAMBI1141a"/>
</dbReference>
<evidence type="ECO:0000256" key="3">
    <source>
        <dbReference type="ARBA" id="ARBA00022448"/>
    </source>
</evidence>
<dbReference type="Gene3D" id="2.40.30.170">
    <property type="match status" value="1"/>
</dbReference>
<reference evidence="10" key="1">
    <citation type="journal article" date="2014" name="BMC Genomics">
        <title>Genome sequencing of two Neorhizobium galegae strains reveals a noeT gene responsible for the unusual acetylation of the nodulation factors.</title>
        <authorList>
            <person name="Osterman J."/>
            <person name="Marsh J."/>
            <person name="Laine P.K."/>
            <person name="Zeng Z."/>
            <person name="Alatalo E."/>
            <person name="Sullivan J.T."/>
            <person name="Young J.P."/>
            <person name="Thomas-Oates J."/>
            <person name="Paulin L."/>
            <person name="Lindstrom K."/>
        </authorList>
    </citation>
    <scope>NUCLEOTIDE SEQUENCE [LARGE SCALE GENOMIC DNA]</scope>
    <source>
        <strain evidence="10">HAMBI 1141</strain>
        <plasmid evidence="10">II</plasmid>
    </source>
</reference>
<dbReference type="Pfam" id="PF25876">
    <property type="entry name" value="HH_MFP_RND"/>
    <property type="match status" value="1"/>
</dbReference>
<geneLocation type="plasmid" evidence="10">
    <name>II</name>
</geneLocation>
<dbReference type="Gene3D" id="1.10.287.470">
    <property type="entry name" value="Helix hairpin bin"/>
    <property type="match status" value="1"/>
</dbReference>
<feature type="domain" description="Multidrug resistance protein MdtA-like C-terminal permuted SH3" evidence="8">
    <location>
        <begin position="287"/>
        <end position="345"/>
    </location>
</feature>
<dbReference type="Pfam" id="PF25917">
    <property type="entry name" value="BSH_RND"/>
    <property type="match status" value="1"/>
</dbReference>
<dbReference type="PANTHER" id="PTHR30469:SF15">
    <property type="entry name" value="HLYD FAMILY OF SECRETION PROTEINS"/>
    <property type="match status" value="1"/>
</dbReference>
<keyword evidence="4" id="KW-0175">Coiled coil</keyword>
<dbReference type="EMBL" id="HG938356">
    <property type="protein sequence ID" value="CDN57159.1"/>
    <property type="molecule type" value="Genomic_DNA"/>
</dbReference>
<evidence type="ECO:0000259" key="8">
    <source>
        <dbReference type="Pfam" id="PF25967"/>
    </source>
</evidence>
<dbReference type="InterPro" id="IPR058627">
    <property type="entry name" value="MdtA-like_C"/>
</dbReference>
<dbReference type="InterPro" id="IPR058625">
    <property type="entry name" value="MdtA-like_BSH"/>
</dbReference>
<feature type="domain" description="Multidrug resistance protein MdtA-like barrel-sandwich hybrid" evidence="6">
    <location>
        <begin position="64"/>
        <end position="197"/>
    </location>
</feature>
<organism evidence="9 10">
    <name type="scientific">Neorhizobium galegae bv. officinalis bv. officinalis str. HAMBI 1141</name>
    <dbReference type="NCBI Taxonomy" id="1028801"/>
    <lineage>
        <taxon>Bacteria</taxon>
        <taxon>Pseudomonadati</taxon>
        <taxon>Pseudomonadota</taxon>
        <taxon>Alphaproteobacteria</taxon>
        <taxon>Hyphomicrobiales</taxon>
        <taxon>Rhizobiaceae</taxon>
        <taxon>Rhizobium/Agrobacterium group</taxon>
        <taxon>Neorhizobium</taxon>
    </lineage>
</organism>
<feature type="coiled-coil region" evidence="4">
    <location>
        <begin position="98"/>
        <end position="163"/>
    </location>
</feature>
<dbReference type="AlphaFoldDB" id="A0A068TG91"/>
<protein>
    <submittedName>
        <fullName evidence="9">Efflux transporter, RND family, MFP subunit</fullName>
    </submittedName>
</protein>
<accession>A0A068TG91</accession>
<gene>
    <name evidence="9" type="ORF">RG1141_PA03240</name>
</gene>
<dbReference type="Gene3D" id="2.40.420.20">
    <property type="match status" value="1"/>
</dbReference>
<evidence type="ECO:0000259" key="7">
    <source>
        <dbReference type="Pfam" id="PF25954"/>
    </source>
</evidence>
<dbReference type="InterPro" id="IPR006143">
    <property type="entry name" value="RND_pump_MFP"/>
</dbReference>
<evidence type="ECO:0000313" key="10">
    <source>
        <dbReference type="Proteomes" id="UP000028186"/>
    </source>
</evidence>
<dbReference type="eggNOG" id="COG0845">
    <property type="taxonomic scope" value="Bacteria"/>
</dbReference>
<dbReference type="Pfam" id="PF25967">
    <property type="entry name" value="RND-MFP_C"/>
    <property type="match status" value="1"/>
</dbReference>
<evidence type="ECO:0000256" key="2">
    <source>
        <dbReference type="ARBA" id="ARBA00009477"/>
    </source>
</evidence>
<dbReference type="NCBIfam" id="TIGR01730">
    <property type="entry name" value="RND_mfp"/>
    <property type="match status" value="1"/>
</dbReference>
<proteinExistence type="inferred from homology"/>
<dbReference type="InterPro" id="IPR058624">
    <property type="entry name" value="MdtA-like_HH"/>
</dbReference>
<dbReference type="PANTHER" id="PTHR30469">
    <property type="entry name" value="MULTIDRUG RESISTANCE PROTEIN MDTA"/>
    <property type="match status" value="1"/>
</dbReference>
<feature type="domain" description="Multidrug resistance protein MdtA-like alpha-helical hairpin" evidence="5">
    <location>
        <begin position="99"/>
        <end position="167"/>
    </location>
</feature>
<comment type="subcellular location">
    <subcellularLocation>
        <location evidence="1">Cell envelope</location>
    </subcellularLocation>
</comment>
<name>A0A068TG91_NEOGA</name>
<dbReference type="Gene3D" id="2.40.50.100">
    <property type="match status" value="1"/>
</dbReference>
<comment type="similarity">
    <text evidence="2">Belongs to the membrane fusion protein (MFP) (TC 8.A.1) family.</text>
</comment>
<dbReference type="InterPro" id="IPR058792">
    <property type="entry name" value="Beta-barrel_RND_2"/>
</dbReference>
<sequence>MKIDPRLTALLAAAAMLSACQRQEDAASLPPRPVLSQLAEPVPQAAFTLPGTVQARIETEFSFRILGRVIARNVQVGDLVKKGDVLAAIDPVALELAVKSARSDLANSQAQLANARITEDRQRTLLERQSGARATFETAELERKTAEAAVAKAQANLDKANEQLGYSRLLAEFDGVVTKTAAEVGLVVSPGQSVATVARPEERDAVVDVPEAAGDHLKPGASFDVALQLDPRIHARGVVREITPEADGATRTRRTRLTLIDPPEALRLGSVITASSMGEAKTLIRLPSSAIRTEGSKAFVWIVDNATGKVTSAPVTLAEETVASGPVTVTDGIKPGDRVVTAGVNTLVNGQTVRIDQETLK</sequence>